<sequence length="105" mass="11782">MTAAVFFGCTFIAFGPAIALFLFTIAREPLRVIFLILGEGDTHTHTHSSSKITQESCQKMTACSLWNHTKNALIFIVFKLDCSKLYITTVCQILNICVLQLHIFL</sequence>
<name>A0A8C6KQR5_NOTFU</name>
<protein>
    <recommendedName>
        <fullName evidence="7">Gamma-secretase subunit APH-1</fullName>
        <shortName evidence="7">APH-1</shortName>
    </recommendedName>
</protein>
<dbReference type="GO" id="GO:0007219">
    <property type="term" value="P:Notch signaling pathway"/>
    <property type="evidence" value="ECO:0007669"/>
    <property type="project" value="UniProtKB-UniRule"/>
</dbReference>
<evidence type="ECO:0000256" key="2">
    <source>
        <dbReference type="ARBA" id="ARBA00005577"/>
    </source>
</evidence>
<dbReference type="Pfam" id="PF06105">
    <property type="entry name" value="Aph-1"/>
    <property type="match status" value="1"/>
</dbReference>
<dbReference type="GO" id="GO:0070765">
    <property type="term" value="C:gamma-secretase complex"/>
    <property type="evidence" value="ECO:0007669"/>
    <property type="project" value="UniProtKB-UniRule"/>
</dbReference>
<evidence type="ECO:0000256" key="6">
    <source>
        <dbReference type="ARBA" id="ARBA00023136"/>
    </source>
</evidence>
<comment type="subcellular location">
    <subcellularLocation>
        <location evidence="1 7">Membrane</location>
        <topology evidence="1 7">Multi-pass membrane protein</topology>
    </subcellularLocation>
</comment>
<keyword evidence="6" id="KW-0472">Membrane</keyword>
<dbReference type="PANTHER" id="PTHR12889">
    <property type="entry name" value="GAMMA-SECRETASE SUBUNIT APH-1"/>
    <property type="match status" value="1"/>
</dbReference>
<evidence type="ECO:0000256" key="7">
    <source>
        <dbReference type="RuleBase" id="RU369072"/>
    </source>
</evidence>
<dbReference type="AlphaFoldDB" id="A0A8C6KQR5"/>
<reference evidence="8" key="3">
    <citation type="submission" date="2025-09" db="UniProtKB">
        <authorList>
            <consortium name="Ensembl"/>
        </authorList>
    </citation>
    <scope>IDENTIFICATION</scope>
</reference>
<keyword evidence="9" id="KW-1185">Reference proteome</keyword>
<keyword evidence="4 7" id="KW-0914">Notch signaling pathway</keyword>
<evidence type="ECO:0000256" key="3">
    <source>
        <dbReference type="ARBA" id="ARBA00022692"/>
    </source>
</evidence>
<proteinExistence type="inferred from homology"/>
<dbReference type="GeneTree" id="ENSGT00940000173031"/>
<comment type="function">
    <text evidence="7">Potential subunit of the gamma-secretase complex, an endoprotease complex that catalyzes the intramembrane cleavage of integral proteins such as Notch receptors.</text>
</comment>
<evidence type="ECO:0000313" key="8">
    <source>
        <dbReference type="Ensembl" id="ENSNFUP00015008233.1"/>
    </source>
</evidence>
<dbReference type="InterPro" id="IPR009294">
    <property type="entry name" value="Aph-1"/>
</dbReference>
<dbReference type="Proteomes" id="UP000694548">
    <property type="component" value="Chromosome sgr07"/>
</dbReference>
<keyword evidence="5" id="KW-1133">Transmembrane helix</keyword>
<comment type="similarity">
    <text evidence="2 7">Belongs to the APH-1 family.</text>
</comment>
<reference evidence="8" key="1">
    <citation type="submission" date="2014-08" db="EMBL/GenBank/DDBJ databases">
        <authorList>
            <person name="Senf B."/>
            <person name="Petzold A."/>
            <person name="Downie B.R."/>
            <person name="Koch P."/>
            <person name="Platzer M."/>
        </authorList>
    </citation>
    <scope>NUCLEOTIDE SEQUENCE [LARGE SCALE GENOMIC DNA]</scope>
    <source>
        <strain evidence="8">GRZ</strain>
    </source>
</reference>
<accession>A0A8C6KQR5</accession>
<evidence type="ECO:0000256" key="1">
    <source>
        <dbReference type="ARBA" id="ARBA00004141"/>
    </source>
</evidence>
<organism evidence="8 9">
    <name type="scientific">Nothobranchius furzeri</name>
    <name type="common">Turquoise killifish</name>
    <dbReference type="NCBI Taxonomy" id="105023"/>
    <lineage>
        <taxon>Eukaryota</taxon>
        <taxon>Metazoa</taxon>
        <taxon>Chordata</taxon>
        <taxon>Craniata</taxon>
        <taxon>Vertebrata</taxon>
        <taxon>Euteleostomi</taxon>
        <taxon>Actinopterygii</taxon>
        <taxon>Neopterygii</taxon>
        <taxon>Teleostei</taxon>
        <taxon>Neoteleostei</taxon>
        <taxon>Acanthomorphata</taxon>
        <taxon>Ovalentaria</taxon>
        <taxon>Atherinomorphae</taxon>
        <taxon>Cyprinodontiformes</taxon>
        <taxon>Nothobranchiidae</taxon>
        <taxon>Nothobranchius</taxon>
    </lineage>
</organism>
<evidence type="ECO:0000256" key="5">
    <source>
        <dbReference type="ARBA" id="ARBA00022989"/>
    </source>
</evidence>
<dbReference type="Ensembl" id="ENSNFUT00015008656.1">
    <property type="protein sequence ID" value="ENSNFUP00015008233.1"/>
    <property type="gene ID" value="ENSNFUG00015004036.1"/>
</dbReference>
<evidence type="ECO:0000313" key="9">
    <source>
        <dbReference type="Proteomes" id="UP000694548"/>
    </source>
</evidence>
<evidence type="ECO:0000256" key="4">
    <source>
        <dbReference type="ARBA" id="ARBA00022976"/>
    </source>
</evidence>
<keyword evidence="3" id="KW-0812">Transmembrane</keyword>
<reference evidence="8" key="2">
    <citation type="submission" date="2025-08" db="UniProtKB">
        <authorList>
            <consortium name="Ensembl"/>
        </authorList>
    </citation>
    <scope>IDENTIFICATION</scope>
</reference>
<dbReference type="GO" id="GO:0016485">
    <property type="term" value="P:protein processing"/>
    <property type="evidence" value="ECO:0007669"/>
    <property type="project" value="UniProtKB-UniRule"/>
</dbReference>
<comment type="subunit">
    <text evidence="7">Component of the gamma-secretase complex.</text>
</comment>